<dbReference type="SUPFAM" id="SSF48208">
    <property type="entry name" value="Six-hairpin glycosidases"/>
    <property type="match status" value="1"/>
</dbReference>
<keyword evidence="4" id="KW-1185">Reference proteome</keyword>
<evidence type="ECO:0000256" key="1">
    <source>
        <dbReference type="SAM" id="MobiDB-lite"/>
    </source>
</evidence>
<proteinExistence type="predicted"/>
<dbReference type="Pfam" id="PF00723">
    <property type="entry name" value="Glyco_hydro_15"/>
    <property type="match status" value="1"/>
</dbReference>
<dbReference type="GO" id="GO:0004553">
    <property type="term" value="F:hydrolase activity, hydrolyzing O-glycosyl compounds"/>
    <property type="evidence" value="ECO:0007669"/>
    <property type="project" value="UniProtKB-ARBA"/>
</dbReference>
<dbReference type="InterPro" id="IPR011613">
    <property type="entry name" value="GH15-like"/>
</dbReference>
<dbReference type="Proteomes" id="UP000449846">
    <property type="component" value="Unassembled WGS sequence"/>
</dbReference>
<dbReference type="InterPro" id="IPR012341">
    <property type="entry name" value="6hp_glycosidase-like_sf"/>
</dbReference>
<protein>
    <recommendedName>
        <fullName evidence="2">GH15-like domain-containing protein</fullName>
    </recommendedName>
</protein>
<accession>A0A844HP76</accession>
<dbReference type="GO" id="GO:0005975">
    <property type="term" value="P:carbohydrate metabolic process"/>
    <property type="evidence" value="ECO:0007669"/>
    <property type="project" value="InterPro"/>
</dbReference>
<comment type="caution">
    <text evidence="3">The sequence shown here is derived from an EMBL/GenBank/DDBJ whole genome shotgun (WGS) entry which is preliminary data.</text>
</comment>
<evidence type="ECO:0000313" key="4">
    <source>
        <dbReference type="Proteomes" id="UP000449846"/>
    </source>
</evidence>
<dbReference type="AlphaFoldDB" id="A0A844HP76"/>
<sequence length="436" mass="47642">MPVLDPDWIAAQRLGSAKAMRNACSATHLTRHRAGFGWTVRPAKGSVLASPRIANWDPEPDYFHHWIRDSAIALRAVPLAMAADPESRPFWLSFITDFIAFSLSISDPTRQGPAANPLRASTLPSHENYLRPDAELAALHGAAWQQEPRVAADGSPDLEQWSRPQDDGPALRASALMTLLDDLPELASPQAKALIERDLAHVLRVAGRPCIGPWEEAPPRRTTFTLIAQWDALDRGSRFLDDPGGGMRDAAERIARLMNQAQDGASGGWRESVEAPEGRLDSATCLALLHARRGDGPFALTGPRSLVTAAALERDFARLYPINHGRDVPAIGRWVEDAYFNGNPWYPTTLGFAEMYYRIAAETADPTAFAKAEGWMALIQQMAPNPVGPLPEQFDRVTGQPVSCLDLTWSAAAFLEAAAARDLAIRAMAGRPDRAR</sequence>
<reference evidence="3 4" key="1">
    <citation type="submission" date="2019-11" db="EMBL/GenBank/DDBJ databases">
        <authorList>
            <person name="Dong K."/>
        </authorList>
    </citation>
    <scope>NUCLEOTIDE SEQUENCE [LARGE SCALE GENOMIC DNA]</scope>
    <source>
        <strain evidence="3 4">NBRC 112902</strain>
    </source>
</reference>
<dbReference type="OrthoDB" id="5641212at2"/>
<feature type="region of interest" description="Disordered" evidence="1">
    <location>
        <begin position="146"/>
        <end position="167"/>
    </location>
</feature>
<dbReference type="Gene3D" id="1.50.10.10">
    <property type="match status" value="1"/>
</dbReference>
<dbReference type="InterPro" id="IPR008928">
    <property type="entry name" value="6-hairpin_glycosidase_sf"/>
</dbReference>
<dbReference type="PANTHER" id="PTHR31616:SF9">
    <property type="entry name" value="GLUCOAMYLASE, INTRACELLULAR SPORULATION-SPECIFIC"/>
    <property type="match status" value="1"/>
</dbReference>
<organism evidence="3 4">
    <name type="scientific">Paracoccus litorisediminis</name>
    <dbReference type="NCBI Taxonomy" id="2006130"/>
    <lineage>
        <taxon>Bacteria</taxon>
        <taxon>Pseudomonadati</taxon>
        <taxon>Pseudomonadota</taxon>
        <taxon>Alphaproteobacteria</taxon>
        <taxon>Rhodobacterales</taxon>
        <taxon>Paracoccaceae</taxon>
        <taxon>Paracoccus</taxon>
    </lineage>
</organism>
<dbReference type="EMBL" id="WMIG01000011">
    <property type="protein sequence ID" value="MTH60858.1"/>
    <property type="molecule type" value="Genomic_DNA"/>
</dbReference>
<dbReference type="PANTHER" id="PTHR31616">
    <property type="entry name" value="TREHALASE"/>
    <property type="match status" value="1"/>
</dbReference>
<gene>
    <name evidence="3" type="ORF">GL300_16715</name>
</gene>
<name>A0A844HP76_9RHOB</name>
<evidence type="ECO:0000259" key="2">
    <source>
        <dbReference type="Pfam" id="PF00723"/>
    </source>
</evidence>
<feature type="domain" description="GH15-like" evidence="2">
    <location>
        <begin position="159"/>
        <end position="418"/>
    </location>
</feature>
<evidence type="ECO:0000313" key="3">
    <source>
        <dbReference type="EMBL" id="MTH60858.1"/>
    </source>
</evidence>